<feature type="domain" description="Glycosyltransferase 2-like" evidence="4">
    <location>
        <begin position="76"/>
        <end position="153"/>
    </location>
</feature>
<proteinExistence type="inferred from homology"/>
<evidence type="ECO:0000313" key="5">
    <source>
        <dbReference type="EMBL" id="PLW86977.1"/>
    </source>
</evidence>
<dbReference type="Proteomes" id="UP000235162">
    <property type="component" value="Unassembled WGS sequence"/>
</dbReference>
<evidence type="ECO:0000256" key="3">
    <source>
        <dbReference type="ARBA" id="ARBA00022679"/>
    </source>
</evidence>
<name>A0AAP8MGC1_9GAMM</name>
<keyword evidence="6" id="KW-1185">Reference proteome</keyword>
<reference evidence="5 6" key="1">
    <citation type="submission" date="2018-01" db="EMBL/GenBank/DDBJ databases">
        <title>The draft genome sequence of Halioglobus japonicus S1-36.</title>
        <authorList>
            <person name="Du Z.-J."/>
            <person name="Shi M.-J."/>
        </authorList>
    </citation>
    <scope>NUCLEOTIDE SEQUENCE [LARGE SCALE GENOMIC DNA]</scope>
    <source>
        <strain evidence="5 6">S1-36</strain>
    </source>
</reference>
<protein>
    <submittedName>
        <fullName evidence="5">Glycosyltransferase family 2 protein</fullName>
    </submittedName>
</protein>
<dbReference type="InterPro" id="IPR001173">
    <property type="entry name" value="Glyco_trans_2-like"/>
</dbReference>
<organism evidence="5 6">
    <name type="scientific">Halioglobus japonicus</name>
    <dbReference type="NCBI Taxonomy" id="930805"/>
    <lineage>
        <taxon>Bacteria</taxon>
        <taxon>Pseudomonadati</taxon>
        <taxon>Pseudomonadota</taxon>
        <taxon>Gammaproteobacteria</taxon>
        <taxon>Cellvibrionales</taxon>
        <taxon>Halieaceae</taxon>
        <taxon>Halioglobus</taxon>
    </lineage>
</organism>
<dbReference type="PANTHER" id="PTHR43179">
    <property type="entry name" value="RHAMNOSYLTRANSFERASE WBBL"/>
    <property type="match status" value="1"/>
</dbReference>
<dbReference type="PANTHER" id="PTHR43179:SF12">
    <property type="entry name" value="GALACTOFURANOSYLTRANSFERASE GLFT2"/>
    <property type="match status" value="1"/>
</dbReference>
<evidence type="ECO:0000256" key="2">
    <source>
        <dbReference type="ARBA" id="ARBA00022676"/>
    </source>
</evidence>
<dbReference type="Gene3D" id="3.90.550.10">
    <property type="entry name" value="Spore Coat Polysaccharide Biosynthesis Protein SpsA, Chain A"/>
    <property type="match status" value="1"/>
</dbReference>
<dbReference type="SUPFAM" id="SSF53448">
    <property type="entry name" value="Nucleotide-diphospho-sugar transferases"/>
    <property type="match status" value="1"/>
</dbReference>
<evidence type="ECO:0000259" key="4">
    <source>
        <dbReference type="Pfam" id="PF00535"/>
    </source>
</evidence>
<comment type="similarity">
    <text evidence="1">Belongs to the glycosyltransferase 2 family.</text>
</comment>
<dbReference type="GO" id="GO:0016757">
    <property type="term" value="F:glycosyltransferase activity"/>
    <property type="evidence" value="ECO:0007669"/>
    <property type="project" value="UniProtKB-KW"/>
</dbReference>
<sequence length="322" mass="35336">MFASEGVPMCAVVCDNASGDGSLDHIAAWAEGTLASVIPSEPRLAGLFGKQTKRPQTVRIDRKQSLSTSVSASTDLVLVDNGANLGFAAGNNVGLRLALAQPDMDCVWLLNNDTLVEPDCLLRMRNRLARVQDRAVCGSVIHFFDQPDIIQAVGGNRFNAYTGVAACSEGRFLPEGELPSTDFTVKKLDYLSGCSMLIPRAALEQVGLLGEYYFLYYEEIDWFTRNANRFPMVIAEGARLYHREGSSIGSSGWQRSASAFADGHMYRSRLIFMRKHYPLRLPFCYLVAALQLVRKLFHGEYANVRTVLAVVVGAAKLEAPVS</sequence>
<evidence type="ECO:0000256" key="1">
    <source>
        <dbReference type="ARBA" id="ARBA00006739"/>
    </source>
</evidence>
<evidence type="ECO:0000313" key="6">
    <source>
        <dbReference type="Proteomes" id="UP000235162"/>
    </source>
</evidence>
<accession>A0AAP8MGC1</accession>
<keyword evidence="3" id="KW-0808">Transferase</keyword>
<gene>
    <name evidence="5" type="ORF">C0029_08130</name>
</gene>
<dbReference type="AlphaFoldDB" id="A0AAP8MGC1"/>
<comment type="caution">
    <text evidence="5">The sequence shown here is derived from an EMBL/GenBank/DDBJ whole genome shotgun (WGS) entry which is preliminary data.</text>
</comment>
<dbReference type="Pfam" id="PF00535">
    <property type="entry name" value="Glycos_transf_2"/>
    <property type="match status" value="1"/>
</dbReference>
<dbReference type="InterPro" id="IPR029044">
    <property type="entry name" value="Nucleotide-diphossugar_trans"/>
</dbReference>
<dbReference type="EMBL" id="PKUR01000002">
    <property type="protein sequence ID" value="PLW86977.1"/>
    <property type="molecule type" value="Genomic_DNA"/>
</dbReference>
<keyword evidence="2" id="KW-0328">Glycosyltransferase</keyword>